<sequence length="166" mass="19403">MLSKKRYMYYLLIFLLFFCGSGNAVFASDPIIDSIDEHLSEEAYFKKGTVIVRDFVDITGEVMISEEETESVKIKALYISYTEQRDRFFHFTNKEIYYYDLDHNELLSSTSVVLNDDLKSFIDTHNDELNRSINGPSLFLILFFIFSFVIIGPILTMVFHRPSSER</sequence>
<evidence type="ECO:0000313" key="4">
    <source>
        <dbReference type="Proteomes" id="UP001389717"/>
    </source>
</evidence>
<evidence type="ECO:0000256" key="1">
    <source>
        <dbReference type="SAM" id="Phobius"/>
    </source>
</evidence>
<feature type="signal peptide" evidence="2">
    <location>
        <begin position="1"/>
        <end position="27"/>
    </location>
</feature>
<keyword evidence="4" id="KW-1185">Reference proteome</keyword>
<reference evidence="3 4" key="1">
    <citation type="submission" date="2024-04" db="EMBL/GenBank/DDBJ databases">
        <title>Bacillus oryzaecorticis sp. nov., a moderately halophilic bacterium isolated from rice husks.</title>
        <authorList>
            <person name="Zhu H.-S."/>
        </authorList>
    </citation>
    <scope>NUCLEOTIDE SEQUENCE [LARGE SCALE GENOMIC DNA]</scope>
    <source>
        <strain evidence="3 4">ZC255</strain>
    </source>
</reference>
<feature type="chain" id="PRO_5046159921" evidence="2">
    <location>
        <begin position="28"/>
        <end position="166"/>
    </location>
</feature>
<comment type="caution">
    <text evidence="3">The sequence shown here is derived from an EMBL/GenBank/DDBJ whole genome shotgun (WGS) entry which is preliminary data.</text>
</comment>
<gene>
    <name evidence="3" type="ORF">AAEO50_11520</name>
</gene>
<evidence type="ECO:0000256" key="2">
    <source>
        <dbReference type="SAM" id="SignalP"/>
    </source>
</evidence>
<keyword evidence="2" id="KW-0732">Signal</keyword>
<name>A0ABU9K9Z6_9BACI</name>
<dbReference type="EMBL" id="JBBYAF010000020">
    <property type="protein sequence ID" value="MEL3972912.1"/>
    <property type="molecule type" value="Genomic_DNA"/>
</dbReference>
<dbReference type="Proteomes" id="UP001389717">
    <property type="component" value="Unassembled WGS sequence"/>
</dbReference>
<evidence type="ECO:0000313" key="3">
    <source>
        <dbReference type="EMBL" id="MEL3972912.1"/>
    </source>
</evidence>
<accession>A0ABU9K9Z6</accession>
<feature type="transmembrane region" description="Helical" evidence="1">
    <location>
        <begin position="138"/>
        <end position="159"/>
    </location>
</feature>
<keyword evidence="1" id="KW-1133">Transmembrane helix</keyword>
<protein>
    <submittedName>
        <fullName evidence="3">Uncharacterized protein</fullName>
    </submittedName>
</protein>
<keyword evidence="1" id="KW-0472">Membrane</keyword>
<organism evidence="3 4">
    <name type="scientific">Rossellomorea oryzaecorticis</name>
    <dbReference type="NCBI Taxonomy" id="1396505"/>
    <lineage>
        <taxon>Bacteria</taxon>
        <taxon>Bacillati</taxon>
        <taxon>Bacillota</taxon>
        <taxon>Bacilli</taxon>
        <taxon>Bacillales</taxon>
        <taxon>Bacillaceae</taxon>
        <taxon>Rossellomorea</taxon>
    </lineage>
</organism>
<dbReference type="RefSeq" id="WP_341983707.1">
    <property type="nucleotide sequence ID" value="NZ_JBBYAF010000020.1"/>
</dbReference>
<keyword evidence="1" id="KW-0812">Transmembrane</keyword>
<proteinExistence type="predicted"/>